<dbReference type="RefSeq" id="XP_009551353.1">
    <property type="nucleotide sequence ID" value="XM_009553058.1"/>
</dbReference>
<dbReference type="Proteomes" id="UP000030671">
    <property type="component" value="Unassembled WGS sequence"/>
</dbReference>
<evidence type="ECO:0000313" key="1">
    <source>
        <dbReference type="EMBL" id="ETW76448.1"/>
    </source>
</evidence>
<keyword evidence="2" id="KW-1185">Reference proteome</keyword>
<gene>
    <name evidence="1" type="ORF">HETIRDRAFT_429906</name>
</gene>
<dbReference type="STRING" id="747525.W4JSC7"/>
<organism evidence="1 2">
    <name type="scientific">Heterobasidion irregulare (strain TC 32-1)</name>
    <dbReference type="NCBI Taxonomy" id="747525"/>
    <lineage>
        <taxon>Eukaryota</taxon>
        <taxon>Fungi</taxon>
        <taxon>Dikarya</taxon>
        <taxon>Basidiomycota</taxon>
        <taxon>Agaricomycotina</taxon>
        <taxon>Agaricomycetes</taxon>
        <taxon>Russulales</taxon>
        <taxon>Bondarzewiaceae</taxon>
        <taxon>Heterobasidion</taxon>
        <taxon>Heterobasidion annosum species complex</taxon>
    </lineage>
</organism>
<reference evidence="1 2" key="1">
    <citation type="journal article" date="2012" name="New Phytol.">
        <title>Insight into trade-off between wood decay and parasitism from the genome of a fungal forest pathogen.</title>
        <authorList>
            <person name="Olson A."/>
            <person name="Aerts A."/>
            <person name="Asiegbu F."/>
            <person name="Belbahri L."/>
            <person name="Bouzid O."/>
            <person name="Broberg A."/>
            <person name="Canback B."/>
            <person name="Coutinho P.M."/>
            <person name="Cullen D."/>
            <person name="Dalman K."/>
            <person name="Deflorio G."/>
            <person name="van Diepen L.T."/>
            <person name="Dunand C."/>
            <person name="Duplessis S."/>
            <person name="Durling M."/>
            <person name="Gonthier P."/>
            <person name="Grimwood J."/>
            <person name="Fossdal C.G."/>
            <person name="Hansson D."/>
            <person name="Henrissat B."/>
            <person name="Hietala A."/>
            <person name="Himmelstrand K."/>
            <person name="Hoffmeister D."/>
            <person name="Hogberg N."/>
            <person name="James T.Y."/>
            <person name="Karlsson M."/>
            <person name="Kohler A."/>
            <person name="Kues U."/>
            <person name="Lee Y.H."/>
            <person name="Lin Y.C."/>
            <person name="Lind M."/>
            <person name="Lindquist E."/>
            <person name="Lombard V."/>
            <person name="Lucas S."/>
            <person name="Lunden K."/>
            <person name="Morin E."/>
            <person name="Murat C."/>
            <person name="Park J."/>
            <person name="Raffaello T."/>
            <person name="Rouze P."/>
            <person name="Salamov A."/>
            <person name="Schmutz J."/>
            <person name="Solheim H."/>
            <person name="Stahlberg J."/>
            <person name="Velez H."/>
            <person name="de Vries R.P."/>
            <person name="Wiebenga A."/>
            <person name="Woodward S."/>
            <person name="Yakovlev I."/>
            <person name="Garbelotto M."/>
            <person name="Martin F."/>
            <person name="Grigoriev I.V."/>
            <person name="Stenlid J."/>
        </authorList>
    </citation>
    <scope>NUCLEOTIDE SEQUENCE [LARGE SCALE GENOMIC DNA]</scope>
    <source>
        <strain evidence="1 2">TC 32-1</strain>
    </source>
</reference>
<sequence length="249" mass="28933">MSMPIRIRDCKLYGQPFNLRGVTTHKQMCFCQNAEQERDWAFKAKQYRATVHPAAKASGPIINQAFLSGNNTTVTSHFEDYGYQVKDHIWVFHKKTSIHVPFKNTVQNFDIYVKPLWEWALDFIGDLLLSPHFVWDAEKILKFNGTRFMHIYHEPWTANSFWNVQTEYPVIAWYGNLLVGIQNSEGTLGEGYVFGWLPIVEEDSAELSTPGWANFKNVIWHSAFYKLLETIIKILKTGYHFKCGDNIIC</sequence>
<name>W4JSC7_HETIT</name>
<dbReference type="AlphaFoldDB" id="W4JSC7"/>
<dbReference type="KEGG" id="hir:HETIRDRAFT_429906"/>
<dbReference type="InParanoid" id="W4JSC7"/>
<protein>
    <submittedName>
        <fullName evidence="1">Uncharacterized protein</fullName>
    </submittedName>
</protein>
<dbReference type="OrthoDB" id="2679253at2759"/>
<accession>W4JSC7</accession>
<proteinExistence type="predicted"/>
<dbReference type="EMBL" id="KI925464">
    <property type="protein sequence ID" value="ETW76448.1"/>
    <property type="molecule type" value="Genomic_DNA"/>
</dbReference>
<dbReference type="GeneID" id="20674392"/>
<dbReference type="eggNOG" id="ENOG502SIW4">
    <property type="taxonomic scope" value="Eukaryota"/>
</dbReference>
<dbReference type="HOGENOM" id="CLU_1115871_0_0_1"/>
<evidence type="ECO:0000313" key="2">
    <source>
        <dbReference type="Proteomes" id="UP000030671"/>
    </source>
</evidence>